<evidence type="ECO:0000313" key="3">
    <source>
        <dbReference type="EMBL" id="SEM94681.1"/>
    </source>
</evidence>
<sequence>MTARRRTAAPNVSYGPCGGPKRPAGWARNRKNQRMTISSSPYTGARDLRAMQDLAARLWSPASRRHVGDLAWERHQHTGREPEWPTRLWRSGGRTVAWGWIELPGHLDLMVDPACPGLADEVLTWFAETAPAAPARPAAPGAASPGTGARRTVMAASSEPHLLAALDRHGYRRDDTAPWFCHMARELDRLPVPRVPAGYRLRTVTSADVPARVLAHRAAFHPSRVTEESYLAVRAAWPYRPDLDWIAEAPDGSAAAFCLAWLDPSNAAAAIEPAGTAPEHRRLGLARAVCLAALHAAREAGARRAVVGPRGDDGHPVPGRLYRGLGFEPLARSDVYRREE</sequence>
<reference evidence="3 4" key="1">
    <citation type="submission" date="2016-10" db="EMBL/GenBank/DDBJ databases">
        <authorList>
            <person name="de Groot N.N."/>
        </authorList>
    </citation>
    <scope>NUCLEOTIDE SEQUENCE [LARGE SCALE GENOMIC DNA]</scope>
    <source>
        <strain evidence="3 4">DSM 43357</strain>
    </source>
</reference>
<protein>
    <submittedName>
        <fullName evidence="3">Ribosomal protein S18 acetylase RimI</fullName>
    </submittedName>
</protein>
<accession>A0A1H8CHB9</accession>
<keyword evidence="3" id="KW-0687">Ribonucleoprotein</keyword>
<dbReference type="InterPro" id="IPR016181">
    <property type="entry name" value="Acyl_CoA_acyltransferase"/>
</dbReference>
<dbReference type="STRING" id="46177.SAMN05660976_06426"/>
<keyword evidence="3" id="KW-0689">Ribosomal protein</keyword>
<dbReference type="Gene3D" id="3.40.630.30">
    <property type="match status" value="1"/>
</dbReference>
<dbReference type="Proteomes" id="UP000198953">
    <property type="component" value="Unassembled WGS sequence"/>
</dbReference>
<dbReference type="GO" id="GO:0016747">
    <property type="term" value="F:acyltransferase activity, transferring groups other than amino-acyl groups"/>
    <property type="evidence" value="ECO:0007669"/>
    <property type="project" value="InterPro"/>
</dbReference>
<evidence type="ECO:0000256" key="1">
    <source>
        <dbReference type="SAM" id="MobiDB-lite"/>
    </source>
</evidence>
<evidence type="ECO:0000259" key="2">
    <source>
        <dbReference type="PROSITE" id="PS51186"/>
    </source>
</evidence>
<dbReference type="PROSITE" id="PS51186">
    <property type="entry name" value="GNAT"/>
    <property type="match status" value="1"/>
</dbReference>
<dbReference type="SUPFAM" id="SSF55729">
    <property type="entry name" value="Acyl-CoA N-acyltransferases (Nat)"/>
    <property type="match status" value="1"/>
</dbReference>
<feature type="domain" description="N-acetyltransferase" evidence="2">
    <location>
        <begin position="199"/>
        <end position="340"/>
    </location>
</feature>
<dbReference type="InterPro" id="IPR000182">
    <property type="entry name" value="GNAT_dom"/>
</dbReference>
<name>A0A1H8CHB9_9ACTN</name>
<proteinExistence type="predicted"/>
<dbReference type="GO" id="GO:0005840">
    <property type="term" value="C:ribosome"/>
    <property type="evidence" value="ECO:0007669"/>
    <property type="project" value="UniProtKB-KW"/>
</dbReference>
<dbReference type="AlphaFoldDB" id="A0A1H8CHB9"/>
<dbReference type="Pfam" id="PF00583">
    <property type="entry name" value="Acetyltransf_1"/>
    <property type="match status" value="1"/>
</dbReference>
<organism evidence="3 4">
    <name type="scientific">Nonomuraea pusilla</name>
    <dbReference type="NCBI Taxonomy" id="46177"/>
    <lineage>
        <taxon>Bacteria</taxon>
        <taxon>Bacillati</taxon>
        <taxon>Actinomycetota</taxon>
        <taxon>Actinomycetes</taxon>
        <taxon>Streptosporangiales</taxon>
        <taxon>Streptosporangiaceae</taxon>
        <taxon>Nonomuraea</taxon>
    </lineage>
</organism>
<feature type="region of interest" description="Disordered" evidence="1">
    <location>
        <begin position="1"/>
        <end position="29"/>
    </location>
</feature>
<dbReference type="EMBL" id="FOBF01000019">
    <property type="protein sequence ID" value="SEM94681.1"/>
    <property type="molecule type" value="Genomic_DNA"/>
</dbReference>
<keyword evidence="4" id="KW-1185">Reference proteome</keyword>
<evidence type="ECO:0000313" key="4">
    <source>
        <dbReference type="Proteomes" id="UP000198953"/>
    </source>
</evidence>
<gene>
    <name evidence="3" type="ORF">SAMN05660976_06426</name>
</gene>